<feature type="transmembrane region" description="Helical" evidence="3">
    <location>
        <begin position="189"/>
        <end position="210"/>
    </location>
</feature>
<dbReference type="InterPro" id="IPR043128">
    <property type="entry name" value="Rev_trsase/Diguanyl_cyclase"/>
</dbReference>
<evidence type="ECO:0000313" key="6">
    <source>
        <dbReference type="Proteomes" id="UP000237925"/>
    </source>
</evidence>
<comment type="catalytic activity">
    <reaction evidence="2">
        <text>2 GTP = 3',3'-c-di-GMP + 2 diphosphate</text>
        <dbReference type="Rhea" id="RHEA:24898"/>
        <dbReference type="ChEBI" id="CHEBI:33019"/>
        <dbReference type="ChEBI" id="CHEBI:37565"/>
        <dbReference type="ChEBI" id="CHEBI:58805"/>
        <dbReference type="EC" id="2.7.7.65"/>
    </reaction>
</comment>
<feature type="transmembrane region" description="Helical" evidence="3">
    <location>
        <begin position="149"/>
        <end position="169"/>
    </location>
</feature>
<dbReference type="GO" id="GO:0043709">
    <property type="term" value="P:cell adhesion involved in single-species biofilm formation"/>
    <property type="evidence" value="ECO:0007669"/>
    <property type="project" value="TreeGrafter"/>
</dbReference>
<dbReference type="PANTHER" id="PTHR45138">
    <property type="entry name" value="REGULATORY COMPONENTS OF SENSORY TRANSDUCTION SYSTEM"/>
    <property type="match status" value="1"/>
</dbReference>
<protein>
    <recommendedName>
        <fullName evidence="1">diguanylate cyclase</fullName>
        <ecNumber evidence="1">2.7.7.65</ecNumber>
    </recommendedName>
</protein>
<dbReference type="AlphaFoldDB" id="A0A2R3QCD2"/>
<dbReference type="PANTHER" id="PTHR45138:SF9">
    <property type="entry name" value="DIGUANYLATE CYCLASE DGCM-RELATED"/>
    <property type="match status" value="1"/>
</dbReference>
<feature type="domain" description="GGDEF" evidence="4">
    <location>
        <begin position="252"/>
        <end position="388"/>
    </location>
</feature>
<feature type="transmembrane region" description="Helical" evidence="3">
    <location>
        <begin position="93"/>
        <end position="111"/>
    </location>
</feature>
<dbReference type="InterPro" id="IPR000160">
    <property type="entry name" value="GGDEF_dom"/>
</dbReference>
<evidence type="ECO:0000313" key="5">
    <source>
        <dbReference type="EMBL" id="AVO49429.1"/>
    </source>
</evidence>
<proteinExistence type="predicted"/>
<dbReference type="SMART" id="SM00267">
    <property type="entry name" value="GGDEF"/>
    <property type="match status" value="1"/>
</dbReference>
<dbReference type="PROSITE" id="PS50887">
    <property type="entry name" value="GGDEF"/>
    <property type="match status" value="1"/>
</dbReference>
<dbReference type="Pfam" id="PF00990">
    <property type="entry name" value="GGDEF"/>
    <property type="match status" value="1"/>
</dbReference>
<keyword evidence="3" id="KW-0472">Membrane</keyword>
<evidence type="ECO:0000256" key="2">
    <source>
        <dbReference type="ARBA" id="ARBA00034247"/>
    </source>
</evidence>
<keyword evidence="3" id="KW-1133">Transmembrane helix</keyword>
<dbReference type="CDD" id="cd01949">
    <property type="entry name" value="GGDEF"/>
    <property type="match status" value="1"/>
</dbReference>
<evidence type="ECO:0000256" key="1">
    <source>
        <dbReference type="ARBA" id="ARBA00012528"/>
    </source>
</evidence>
<evidence type="ECO:0000259" key="4">
    <source>
        <dbReference type="PROSITE" id="PS50887"/>
    </source>
</evidence>
<dbReference type="SUPFAM" id="SSF55073">
    <property type="entry name" value="Nucleotide cyclase"/>
    <property type="match status" value="1"/>
</dbReference>
<keyword evidence="6" id="KW-1185">Reference proteome</keyword>
<sequence length="388" mass="41115">MLPLLDVPTMMVMTAAASFAMALALLIAPHERREGLGLWALAMLLNGLAFLLFALDGQGPRWVSNVLANTLLAGNFALALAAIEQFRGRARPWWRMALPVLAMALLCLRHVDDFTARVVIVGVVVPLQAAMMLHALWRPGPQLQQPTRGMWLLSAGLALQFIMFGLRGWRAGAGQFSASHLLQSGGLQSISLVLAFVVVLLSALGFILMAKARADAALHHLAMHDGLTGLANRRAVVQALERGLAQAARSGDGYALLLLDIDHFKLINDSHGHLTGDLVLRELAARLRGCVRAQDMAGRYGGEEFMVLLPGTSAEGARTVAEALRRTVQEQPFAGERGAIAATVSVGLGAIEAGGGDAPDATALIASADRALYAAKAGGRNRVENDPG</sequence>
<feature type="transmembrane region" description="Helical" evidence="3">
    <location>
        <begin position="12"/>
        <end position="29"/>
    </location>
</feature>
<dbReference type="InterPro" id="IPR029787">
    <property type="entry name" value="Nucleotide_cyclase"/>
</dbReference>
<gene>
    <name evidence="5" type="ORF">C6568_09250</name>
</gene>
<evidence type="ECO:0000256" key="3">
    <source>
        <dbReference type="SAM" id="Phobius"/>
    </source>
</evidence>
<organism evidence="5 6">
    <name type="scientific">Melaminivora suipulveris</name>
    <dbReference type="NCBI Taxonomy" id="2109913"/>
    <lineage>
        <taxon>Bacteria</taxon>
        <taxon>Pseudomonadati</taxon>
        <taxon>Pseudomonadota</taxon>
        <taxon>Betaproteobacteria</taxon>
        <taxon>Burkholderiales</taxon>
        <taxon>Comamonadaceae</taxon>
        <taxon>Melaminivora</taxon>
    </lineage>
</organism>
<dbReference type="KEGG" id="mela:C6568_09250"/>
<dbReference type="GO" id="GO:0052621">
    <property type="term" value="F:diguanylate cyclase activity"/>
    <property type="evidence" value="ECO:0007669"/>
    <property type="project" value="UniProtKB-EC"/>
</dbReference>
<feature type="transmembrane region" description="Helical" evidence="3">
    <location>
        <begin position="36"/>
        <end position="55"/>
    </location>
</feature>
<dbReference type="NCBIfam" id="TIGR00254">
    <property type="entry name" value="GGDEF"/>
    <property type="match status" value="1"/>
</dbReference>
<dbReference type="EMBL" id="CP027667">
    <property type="protein sequence ID" value="AVO49429.1"/>
    <property type="molecule type" value="Genomic_DNA"/>
</dbReference>
<feature type="transmembrane region" description="Helical" evidence="3">
    <location>
        <begin position="117"/>
        <end position="137"/>
    </location>
</feature>
<dbReference type="OrthoDB" id="9813903at2"/>
<dbReference type="InterPro" id="IPR050469">
    <property type="entry name" value="Diguanylate_Cyclase"/>
</dbReference>
<dbReference type="Proteomes" id="UP000237925">
    <property type="component" value="Chromosome"/>
</dbReference>
<dbReference type="EC" id="2.7.7.65" evidence="1"/>
<name>A0A2R3QCD2_9BURK</name>
<dbReference type="GO" id="GO:1902201">
    <property type="term" value="P:negative regulation of bacterial-type flagellum-dependent cell motility"/>
    <property type="evidence" value="ECO:0007669"/>
    <property type="project" value="TreeGrafter"/>
</dbReference>
<dbReference type="GO" id="GO:0005886">
    <property type="term" value="C:plasma membrane"/>
    <property type="evidence" value="ECO:0007669"/>
    <property type="project" value="TreeGrafter"/>
</dbReference>
<accession>A0A2R3QCD2</accession>
<feature type="transmembrane region" description="Helical" evidence="3">
    <location>
        <begin position="61"/>
        <end position="81"/>
    </location>
</feature>
<keyword evidence="3" id="KW-0812">Transmembrane</keyword>
<dbReference type="Gene3D" id="3.30.70.270">
    <property type="match status" value="1"/>
</dbReference>
<dbReference type="FunFam" id="3.30.70.270:FF:000001">
    <property type="entry name" value="Diguanylate cyclase domain protein"/>
    <property type="match status" value="1"/>
</dbReference>
<reference evidence="5 6" key="1">
    <citation type="submission" date="2018-03" db="EMBL/GenBank/DDBJ databases">
        <title>Genome sequencing of Melaminivora sp.</title>
        <authorList>
            <person name="Kim S.-J."/>
            <person name="Heo J."/>
            <person name="Ahn J.-H."/>
            <person name="Kwon S.-W."/>
        </authorList>
    </citation>
    <scope>NUCLEOTIDE SEQUENCE [LARGE SCALE GENOMIC DNA]</scope>
    <source>
        <strain evidence="5 6">SC2-9</strain>
    </source>
</reference>